<dbReference type="InterPro" id="IPR000940">
    <property type="entry name" value="NNMT_TEMT_trans"/>
</dbReference>
<evidence type="ECO:0000313" key="5">
    <source>
        <dbReference type="EMBL" id="CAH2249007.1"/>
    </source>
</evidence>
<gene>
    <name evidence="5" type="ORF">PECUL_23A031337</name>
</gene>
<dbReference type="GO" id="GO:0008170">
    <property type="term" value="F:N-methyltransferase activity"/>
    <property type="evidence" value="ECO:0007669"/>
    <property type="project" value="TreeGrafter"/>
</dbReference>
<dbReference type="PROSITE" id="PS51681">
    <property type="entry name" value="SAM_MT_NNMT_PNMT_TEMT"/>
    <property type="match status" value="1"/>
</dbReference>
<dbReference type="GO" id="GO:0005829">
    <property type="term" value="C:cytosol"/>
    <property type="evidence" value="ECO:0007669"/>
    <property type="project" value="TreeGrafter"/>
</dbReference>
<accession>A0AAD1VQD4</accession>
<evidence type="ECO:0000256" key="2">
    <source>
        <dbReference type="ARBA" id="ARBA00022603"/>
    </source>
</evidence>
<proteinExistence type="inferred from homology"/>
<evidence type="ECO:0000256" key="4">
    <source>
        <dbReference type="ARBA" id="ARBA00022691"/>
    </source>
</evidence>
<keyword evidence="6" id="KW-1185">Reference proteome</keyword>
<evidence type="ECO:0000313" key="6">
    <source>
        <dbReference type="Proteomes" id="UP001295444"/>
    </source>
</evidence>
<organism evidence="5 6">
    <name type="scientific">Pelobates cultripes</name>
    <name type="common">Western spadefoot toad</name>
    <dbReference type="NCBI Taxonomy" id="61616"/>
    <lineage>
        <taxon>Eukaryota</taxon>
        <taxon>Metazoa</taxon>
        <taxon>Chordata</taxon>
        <taxon>Craniata</taxon>
        <taxon>Vertebrata</taxon>
        <taxon>Euteleostomi</taxon>
        <taxon>Amphibia</taxon>
        <taxon>Batrachia</taxon>
        <taxon>Anura</taxon>
        <taxon>Pelobatoidea</taxon>
        <taxon>Pelobatidae</taxon>
        <taxon>Pelobates</taxon>
    </lineage>
</organism>
<keyword evidence="2" id="KW-0489">Methyltransferase</keyword>
<keyword evidence="3" id="KW-0808">Transferase</keyword>
<evidence type="ECO:0000256" key="3">
    <source>
        <dbReference type="ARBA" id="ARBA00022679"/>
    </source>
</evidence>
<dbReference type="InterPro" id="IPR029063">
    <property type="entry name" value="SAM-dependent_MTases_sf"/>
</dbReference>
<comment type="similarity">
    <text evidence="1">Belongs to the class I-like SAM-binding methyltransferase superfamily. NNMT/PNMT/TEMT family.</text>
</comment>
<sequence length="283" mass="32379">MEGIDLKHYHDEEFDHHLLIKTYVGHDKTDSKEELMTMPQQKLFEVLSSGTVKGETLIDLTIAPAFGHLMVAADFFKEIFILDSSDSSLKETEKWLNKEPGAVDWSHAAHISCKLKGVRTEHSKSVSVRRLCQEEHSSGFTSEHLEAEEEKVRRVVKHCLKWDPTNDNPLSSVVLPQADCAISVFYFGACKDHESYRNTFKKLSSLVKVGGHVILFALFNGTYFTIGDHRFSMLNYNEELVKEVLQDNGYTTVIFEVYESKLNTHLVDYKQSGYIVARKEREI</sequence>
<dbReference type="Proteomes" id="UP001295444">
    <property type="component" value="Chromosome 02"/>
</dbReference>
<dbReference type="SUPFAM" id="SSF53335">
    <property type="entry name" value="S-adenosyl-L-methionine-dependent methyltransferases"/>
    <property type="match status" value="1"/>
</dbReference>
<dbReference type="AlphaFoldDB" id="A0AAD1VQD4"/>
<reference evidence="5" key="1">
    <citation type="submission" date="2022-03" db="EMBL/GenBank/DDBJ databases">
        <authorList>
            <person name="Alioto T."/>
            <person name="Alioto T."/>
            <person name="Gomez Garrido J."/>
        </authorList>
    </citation>
    <scope>NUCLEOTIDE SEQUENCE</scope>
</reference>
<evidence type="ECO:0000256" key="1">
    <source>
        <dbReference type="ARBA" id="ARBA00007996"/>
    </source>
</evidence>
<dbReference type="PANTHER" id="PTHR10867:SF32">
    <property type="entry name" value="NICOTINAMIDE N-METHYLTRANSFERASE"/>
    <property type="match status" value="1"/>
</dbReference>
<dbReference type="PANTHER" id="PTHR10867">
    <property type="entry name" value="NNMT/PNMT/TEMT FAMILY MEMBER"/>
    <property type="match status" value="1"/>
</dbReference>
<keyword evidence="4" id="KW-0949">S-adenosyl-L-methionine</keyword>
<dbReference type="EMBL" id="OW240913">
    <property type="protein sequence ID" value="CAH2249007.1"/>
    <property type="molecule type" value="Genomic_DNA"/>
</dbReference>
<dbReference type="Gene3D" id="3.40.50.150">
    <property type="entry name" value="Vaccinia Virus protein VP39"/>
    <property type="match status" value="1"/>
</dbReference>
<dbReference type="Pfam" id="PF01234">
    <property type="entry name" value="NNMT_PNMT_TEMT"/>
    <property type="match status" value="1"/>
</dbReference>
<name>A0AAD1VQD4_PELCU</name>
<protein>
    <submittedName>
        <fullName evidence="5">Nicotinamide N-methyltransferase-like</fullName>
    </submittedName>
</protein>
<dbReference type="GO" id="GO:0032259">
    <property type="term" value="P:methylation"/>
    <property type="evidence" value="ECO:0007669"/>
    <property type="project" value="UniProtKB-KW"/>
</dbReference>